<reference evidence="6 7" key="1">
    <citation type="submission" date="2019-09" db="EMBL/GenBank/DDBJ databases">
        <title>Hybrid Assembly of the complete Genome of the Deep-Sea Bacterium Moritella marina from long Nanopore and Illumina reads.</title>
        <authorList>
            <person name="Magin S."/>
            <person name="Georgoulis A."/>
            <person name="Papadimitriou K."/>
            <person name="Iliakis G."/>
            <person name="Vorgias C.E."/>
        </authorList>
    </citation>
    <scope>NUCLEOTIDE SEQUENCE [LARGE SCALE GENOMIC DNA]</scope>
    <source>
        <strain evidence="6 7">MP-1</strain>
    </source>
</reference>
<keyword evidence="7" id="KW-1185">Reference proteome</keyword>
<organism evidence="6 7">
    <name type="scientific">Moritella marina ATCC 15381</name>
    <dbReference type="NCBI Taxonomy" id="1202962"/>
    <lineage>
        <taxon>Bacteria</taxon>
        <taxon>Pseudomonadati</taxon>
        <taxon>Pseudomonadota</taxon>
        <taxon>Gammaproteobacteria</taxon>
        <taxon>Alteromonadales</taxon>
        <taxon>Moritellaceae</taxon>
        <taxon>Moritella</taxon>
    </lineage>
</organism>
<dbReference type="GO" id="GO:0005886">
    <property type="term" value="C:plasma membrane"/>
    <property type="evidence" value="ECO:0007669"/>
    <property type="project" value="InterPro"/>
</dbReference>
<gene>
    <name evidence="6" type="ORF">FR932_07495</name>
</gene>
<keyword evidence="4" id="KW-0472">Membrane</keyword>
<comment type="subcellular location">
    <subcellularLocation>
        <location evidence="1">Membrane</location>
        <topology evidence="1">Single-pass membrane protein</topology>
    </subcellularLocation>
</comment>
<accession>A0A5J6WJM4</accession>
<evidence type="ECO:0000313" key="6">
    <source>
        <dbReference type="EMBL" id="QFI37704.1"/>
    </source>
</evidence>
<evidence type="ECO:0000256" key="3">
    <source>
        <dbReference type="ARBA" id="ARBA00022989"/>
    </source>
</evidence>
<dbReference type="EMBL" id="CP044399">
    <property type="protein sequence ID" value="QFI37704.1"/>
    <property type="molecule type" value="Genomic_DNA"/>
</dbReference>
<evidence type="ECO:0000256" key="4">
    <source>
        <dbReference type="ARBA" id="ARBA00023136"/>
    </source>
</evidence>
<evidence type="ECO:0000259" key="5">
    <source>
        <dbReference type="Pfam" id="PF04357"/>
    </source>
</evidence>
<protein>
    <submittedName>
        <fullName evidence="6">DUF490 domain-containing protein</fullName>
    </submittedName>
</protein>
<evidence type="ECO:0000256" key="2">
    <source>
        <dbReference type="ARBA" id="ARBA00022692"/>
    </source>
</evidence>
<proteinExistence type="predicted"/>
<keyword evidence="3" id="KW-1133">Transmembrane helix</keyword>
<dbReference type="RefSeq" id="WP_019440073.1">
    <property type="nucleotide sequence ID" value="NZ_ALOE01000006.1"/>
</dbReference>
<feature type="domain" description="Translocation and assembly module TamB C-terminal" evidence="5">
    <location>
        <begin position="938"/>
        <end position="1272"/>
    </location>
</feature>
<dbReference type="PANTHER" id="PTHR36985:SF1">
    <property type="entry name" value="TRANSLOCATION AND ASSEMBLY MODULE SUBUNIT TAMB"/>
    <property type="match status" value="1"/>
</dbReference>
<evidence type="ECO:0000313" key="7">
    <source>
        <dbReference type="Proteomes" id="UP000327424"/>
    </source>
</evidence>
<dbReference type="PANTHER" id="PTHR36985">
    <property type="entry name" value="TRANSLOCATION AND ASSEMBLY MODULE SUBUNIT TAMB"/>
    <property type="match status" value="1"/>
</dbReference>
<dbReference type="KEGG" id="mmaa:FR932_07495"/>
<dbReference type="GO" id="GO:0009306">
    <property type="term" value="P:protein secretion"/>
    <property type="evidence" value="ECO:0007669"/>
    <property type="project" value="InterPro"/>
</dbReference>
<dbReference type="AlphaFoldDB" id="A0A5J6WJM4"/>
<sequence>MRIFILFFTLLVLFFGAIVGLLGSHAGNQYIISKLNKSDLPLHLTLEQGTVLSQARWKTIDWQGDLLQLSITDLDYQIDLSCLVSAEVCVNSINAAAVHYSMPLKKEPPVLLGIDLGDALTRIAALDDQISNDDWQLHIPLFIRTKNIDISNINVEIANTHITADRLEGAVNLSGRDITVTSLKTTNVFVKVMTDAANSSDIETKLQTVVENSKQLEAVSELLNEFSLYQVSIPLRVDVLDAKLAESKLQVNDLFLDFNRIDLIGFIDAGEVGIEKLNVAMPEADTRLTGEILLQQSYPLFVNVQTTLKQPALLNQLVVDVKAGGSLDKINLSINTSAPVQDKNTNKGHGQKNTEINIKASLSPLKSALPFSIDANWQDLGWPLFSPSFIETTAGSLSLQGDLDDYKITLSGLLDIDNAPLFDLDINGRGDLDGLVLSRVSAETLGGTVTASAKVDWVNEITVSSKIATSGVHLDKYWPDVKLQPSGDVRVDFKLQPQSNNDWLVDVHDINLVADVEGYPLTLQGQLTLNQNLYWRLNNFALFRGEDSIQLDGIINEQFKLGGEIDVKTFAPYISGASGSTFGYFTVIGNKSKPWLNFNLFTDNVSLQDNNLKRAELSGRISLTERPEGVLSLSGEELRIGEQVINKVGVEYQASSASNSLSLNVENDKNNAQLKIAGSWLGDNWQGKVTKGRVNSEYGNWIIDPNVTFSYEGKDNYLAVEQHCWNEKQATLCLGFDGKLDQADKFEFQLHDYDINKLALETANNLEIEGLLNIESEVSWGKEIPLQLNSELSIVNGSMLIYNEEESNTANFETLTMKVGLDESSLSVKANIKSHELGGVSADIRIDDVFTTRELSGNIDIIDIDLSFMEPLIYQVDVLNGVVSGAGVIDGTLDKPKVIGQFNVNNGYLAGDELPVTLESFQFNIEVSGQNAAITGTANSEKGIAKAVGSLAWGDSFNYELLLHGDNFEFDDNKGVKLQFSPKIKITGNDVGAKITGDIVIPSALIKVEQLPQSAIQVSNDVIIIDADNVTNYQSYPLDVEVNIKLLDDVKINSFGLKSDITGAVTIVLDKDGNLFSDGILQFENGRYRSFGQDLYIRQGQVVFSGSIDNPLINVEAIRNTELTEDNVIVGVRLIGPAKKPVFTIFSEPDMEQTRMISYLLRGRDIGSEDETSQDDVLKTLLISSSLGQGEGVIGFVGDTLGVKDFAIDTQGQGNDTRVEMSGYILPGVQIRYGIGIFSALSEVIVRYEIIPKLYIELVSGVDSAVDIYYKFSR</sequence>
<evidence type="ECO:0000256" key="1">
    <source>
        <dbReference type="ARBA" id="ARBA00004167"/>
    </source>
</evidence>
<keyword evidence="2" id="KW-0812">Transmembrane</keyword>
<dbReference type="GO" id="GO:0097347">
    <property type="term" value="C:TAM protein secretion complex"/>
    <property type="evidence" value="ECO:0007669"/>
    <property type="project" value="TreeGrafter"/>
</dbReference>
<dbReference type="Pfam" id="PF04357">
    <property type="entry name" value="TamB"/>
    <property type="match status" value="1"/>
</dbReference>
<name>A0A5J6WJM4_MORMI</name>
<dbReference type="Proteomes" id="UP000327424">
    <property type="component" value="Chromosome"/>
</dbReference>
<dbReference type="InterPro" id="IPR007452">
    <property type="entry name" value="TamB_C"/>
</dbReference>
<dbReference type="OrthoDB" id="5555605at2"/>